<dbReference type="RefSeq" id="WP_311643979.1">
    <property type="nucleotide sequence ID" value="NZ_JAVRFA010000012.1"/>
</dbReference>
<protein>
    <submittedName>
        <fullName evidence="1">Uncharacterized protein</fullName>
    </submittedName>
</protein>
<proteinExistence type="predicted"/>
<name>A0ABU2PU28_9ACTN</name>
<accession>A0ABU2PU28</accession>
<organism evidence="1 2">
    <name type="scientific">Streptomyces edwardsiae</name>
    <dbReference type="NCBI Taxonomy" id="3075527"/>
    <lineage>
        <taxon>Bacteria</taxon>
        <taxon>Bacillati</taxon>
        <taxon>Actinomycetota</taxon>
        <taxon>Actinomycetes</taxon>
        <taxon>Kitasatosporales</taxon>
        <taxon>Streptomycetaceae</taxon>
        <taxon>Streptomyces</taxon>
    </lineage>
</organism>
<keyword evidence="2" id="KW-1185">Reference proteome</keyword>
<gene>
    <name evidence="1" type="ORF">RM705_13225</name>
</gene>
<evidence type="ECO:0000313" key="2">
    <source>
        <dbReference type="Proteomes" id="UP001183881"/>
    </source>
</evidence>
<comment type="caution">
    <text evidence="1">The sequence shown here is derived from an EMBL/GenBank/DDBJ whole genome shotgun (WGS) entry which is preliminary data.</text>
</comment>
<dbReference type="Proteomes" id="UP001183881">
    <property type="component" value="Unassembled WGS sequence"/>
</dbReference>
<evidence type="ECO:0000313" key="1">
    <source>
        <dbReference type="EMBL" id="MDT0395648.1"/>
    </source>
</evidence>
<reference evidence="2" key="1">
    <citation type="submission" date="2023-07" db="EMBL/GenBank/DDBJ databases">
        <title>30 novel species of actinomycetes from the DSMZ collection.</title>
        <authorList>
            <person name="Nouioui I."/>
        </authorList>
    </citation>
    <scope>NUCLEOTIDE SEQUENCE [LARGE SCALE GENOMIC DNA]</scope>
    <source>
        <strain evidence="2">DSM 41636</strain>
    </source>
</reference>
<sequence length="85" mass="9699">MTPRDPRTEVRRLLYELCVELGFCLPDHERRRLEDAPPPDADRFTDAVFAAEGMDPGAHTRLRQQVRDTVSRHMSGWAGPLDEAP</sequence>
<dbReference type="EMBL" id="JAVRFA010000012">
    <property type="protein sequence ID" value="MDT0395648.1"/>
    <property type="molecule type" value="Genomic_DNA"/>
</dbReference>